<feature type="domain" description="Reverse transcriptase zinc-binding" evidence="1">
    <location>
        <begin position="164"/>
        <end position="235"/>
    </location>
</feature>
<dbReference type="AlphaFoldDB" id="A0ABD3GHQ7"/>
<reference evidence="2 3" key="1">
    <citation type="submission" date="2024-09" db="EMBL/GenBank/DDBJ databases">
        <title>Chromosome-scale assembly of Riccia sorocarpa.</title>
        <authorList>
            <person name="Paukszto L."/>
        </authorList>
    </citation>
    <scope>NUCLEOTIDE SEQUENCE [LARGE SCALE GENOMIC DNA]</scope>
    <source>
        <strain evidence="2">LP-2024</strain>
        <tissue evidence="2">Aerial parts of the thallus</tissue>
    </source>
</reference>
<comment type="caution">
    <text evidence="2">The sequence shown here is derived from an EMBL/GenBank/DDBJ whole genome shotgun (WGS) entry which is preliminary data.</text>
</comment>
<dbReference type="InterPro" id="IPR026960">
    <property type="entry name" value="RVT-Znf"/>
</dbReference>
<gene>
    <name evidence="2" type="ORF">R1sor_027389</name>
</gene>
<protein>
    <recommendedName>
        <fullName evidence="1">Reverse transcriptase zinc-binding domain-containing protein</fullName>
    </recommendedName>
</protein>
<dbReference type="Proteomes" id="UP001633002">
    <property type="component" value="Unassembled WGS sequence"/>
</dbReference>
<keyword evidence="3" id="KW-1185">Reference proteome</keyword>
<proteinExistence type="predicted"/>
<evidence type="ECO:0000259" key="1">
    <source>
        <dbReference type="Pfam" id="PF13966"/>
    </source>
</evidence>
<sequence>MTGGTAEWIQLARSLILRTLRKGAYQRERMQWSVQESMILLPLTKVDGSPTLSRILYIWYKVRKRLGWTSSGSEIGRTLTVTQALILKNLEQQVGVREEDILRVLEEEEVWLQRHQMEDKSIMELKGWKWGGEGGEFKWFRSTREWILFLGQQKSFSDVMDEKWNQQSNLLTWKQRWGNLWDATLTYRRKIWMWKLMQRGYFTNSRAAEMGHPGGECRSCGTDSETIEHVFWECRRLQRRLGRLLNISELERRPRNILERADMALRTAPRNTASLAVFAIYCYEAWKERNEKQFRDKIVLRPGGSILKEAEEELKALQGLYTSEDRREKIILSINLVRRWKDNYSRQES</sequence>
<name>A0ABD3GHQ7_9MARC</name>
<dbReference type="Pfam" id="PF13966">
    <property type="entry name" value="zf-RVT"/>
    <property type="match status" value="1"/>
</dbReference>
<evidence type="ECO:0000313" key="2">
    <source>
        <dbReference type="EMBL" id="KAL3677441.1"/>
    </source>
</evidence>
<evidence type="ECO:0000313" key="3">
    <source>
        <dbReference type="Proteomes" id="UP001633002"/>
    </source>
</evidence>
<organism evidence="2 3">
    <name type="scientific">Riccia sorocarpa</name>
    <dbReference type="NCBI Taxonomy" id="122646"/>
    <lineage>
        <taxon>Eukaryota</taxon>
        <taxon>Viridiplantae</taxon>
        <taxon>Streptophyta</taxon>
        <taxon>Embryophyta</taxon>
        <taxon>Marchantiophyta</taxon>
        <taxon>Marchantiopsida</taxon>
        <taxon>Marchantiidae</taxon>
        <taxon>Marchantiales</taxon>
        <taxon>Ricciaceae</taxon>
        <taxon>Riccia</taxon>
    </lineage>
</organism>
<dbReference type="EMBL" id="JBJQOH010000008">
    <property type="protein sequence ID" value="KAL3677441.1"/>
    <property type="molecule type" value="Genomic_DNA"/>
</dbReference>
<accession>A0ABD3GHQ7</accession>